<evidence type="ECO:0000313" key="4">
    <source>
        <dbReference type="Proteomes" id="UP000245124"/>
    </source>
</evidence>
<keyword evidence="1" id="KW-0863">Zinc-finger</keyword>
<dbReference type="OrthoDB" id="518254at2"/>
<dbReference type="Proteomes" id="UP000245124">
    <property type="component" value="Unassembled WGS sequence"/>
</dbReference>
<accession>A0A2R5FMD1</accession>
<dbReference type="InterPro" id="IPR007527">
    <property type="entry name" value="Znf_SWIM"/>
</dbReference>
<evidence type="ECO:0000256" key="1">
    <source>
        <dbReference type="PROSITE-ProRule" id="PRU00325"/>
    </source>
</evidence>
<proteinExistence type="predicted"/>
<organism evidence="3 4">
    <name type="scientific">Nostoc commune NIES-4072</name>
    <dbReference type="NCBI Taxonomy" id="2005467"/>
    <lineage>
        <taxon>Bacteria</taxon>
        <taxon>Bacillati</taxon>
        <taxon>Cyanobacteriota</taxon>
        <taxon>Cyanophyceae</taxon>
        <taxon>Nostocales</taxon>
        <taxon>Nostocaceae</taxon>
        <taxon>Nostoc</taxon>
    </lineage>
</organism>
<comment type="caution">
    <text evidence="3">The sequence shown here is derived from an EMBL/GenBank/DDBJ whole genome shotgun (WGS) entry which is preliminary data.</text>
</comment>
<dbReference type="PROSITE" id="PS50966">
    <property type="entry name" value="ZF_SWIM"/>
    <property type="match status" value="1"/>
</dbReference>
<dbReference type="RefSeq" id="WP_109009231.1">
    <property type="nucleotide sequence ID" value="NZ_BDUD01000001.1"/>
</dbReference>
<evidence type="ECO:0000313" key="3">
    <source>
        <dbReference type="EMBL" id="GBG19435.1"/>
    </source>
</evidence>
<evidence type="ECO:0000259" key="2">
    <source>
        <dbReference type="PROSITE" id="PS50966"/>
    </source>
</evidence>
<dbReference type="EMBL" id="BDUD01000001">
    <property type="protein sequence ID" value="GBG19435.1"/>
    <property type="molecule type" value="Genomic_DNA"/>
</dbReference>
<dbReference type="AlphaFoldDB" id="A0A2R5FMD1"/>
<keyword evidence="1" id="KW-0862">Zinc</keyword>
<dbReference type="GO" id="GO:0008270">
    <property type="term" value="F:zinc ion binding"/>
    <property type="evidence" value="ECO:0007669"/>
    <property type="project" value="UniProtKB-KW"/>
</dbReference>
<protein>
    <recommendedName>
        <fullName evidence="2">SWIM-type domain-containing protein</fullName>
    </recommendedName>
</protein>
<feature type="domain" description="SWIM-type" evidence="2">
    <location>
        <begin position="233"/>
        <end position="269"/>
    </location>
</feature>
<gene>
    <name evidence="3" type="ORF">NIES4072_31030</name>
</gene>
<sequence>MTHPIYTRDLLKNFSRGELYEICDRLSIPHRRSKEDCITDILAAQPQVVAQAELEVEQPANLPQVNDTHFIGGFLLRCAQVNSEYAVVWDVLDAHNTVMGEARMGWDCFWTHSMSLDTFATPQEAVVDLRQSLQAFAQEDEAVAFEKVANGKWEAMVNGVLVRITLEGSEYKSNLTDTVFADYDLAVVGSLVAAARVQEERLLERTERAKTIEVIEHCGDEFVVVNSLNGNHYIVCPNTSEVNQRCECADCRHRGTKCKHQIAVENFLKPSLVEQVAFEEDRKNLILYSYEKNSFVAYNAGVEVRQATIKTLLDRQFYLMDNDDVVGEFQIICRVA</sequence>
<keyword evidence="1" id="KW-0479">Metal-binding</keyword>
<name>A0A2R5FMD1_NOSCO</name>
<reference evidence="3 4" key="1">
    <citation type="submission" date="2017-06" db="EMBL/GenBank/DDBJ databases">
        <title>Genome sequencing of cyanobaciteial culture collection at National Institute for Environmental Studies (NIES).</title>
        <authorList>
            <person name="Hirose Y."/>
            <person name="Shimura Y."/>
            <person name="Fujisawa T."/>
            <person name="Nakamura Y."/>
            <person name="Kawachi M."/>
        </authorList>
    </citation>
    <scope>NUCLEOTIDE SEQUENCE [LARGE SCALE GENOMIC DNA]</scope>
    <source>
        <strain evidence="3 4">NIES-4072</strain>
    </source>
</reference>
<keyword evidence="4" id="KW-1185">Reference proteome</keyword>